<name>A0ABT8YCR2_9SPHN</name>
<keyword evidence="2" id="KW-1185">Reference proteome</keyword>
<organism evidence="1 2">
    <name type="scientific">Sphingomonas natans</name>
    <dbReference type="NCBI Taxonomy" id="3063330"/>
    <lineage>
        <taxon>Bacteria</taxon>
        <taxon>Pseudomonadati</taxon>
        <taxon>Pseudomonadota</taxon>
        <taxon>Alphaproteobacteria</taxon>
        <taxon>Sphingomonadales</taxon>
        <taxon>Sphingomonadaceae</taxon>
        <taxon>Sphingomonas</taxon>
    </lineage>
</organism>
<comment type="caution">
    <text evidence="1">The sequence shown here is derived from an EMBL/GenBank/DDBJ whole genome shotgun (WGS) entry which is preliminary data.</text>
</comment>
<dbReference type="Proteomes" id="UP001169764">
    <property type="component" value="Unassembled WGS sequence"/>
</dbReference>
<dbReference type="EMBL" id="JAUOTP010000009">
    <property type="protein sequence ID" value="MDO6416133.1"/>
    <property type="molecule type" value="Genomic_DNA"/>
</dbReference>
<proteinExistence type="predicted"/>
<reference evidence="1" key="1">
    <citation type="submission" date="2023-07" db="EMBL/GenBank/DDBJ databases">
        <authorList>
            <person name="Kim M."/>
        </authorList>
    </citation>
    <scope>NUCLEOTIDE SEQUENCE</scope>
    <source>
        <strain evidence="1">BIUV-7</strain>
    </source>
</reference>
<sequence length="113" mass="12196">MADEVRDQSETLLARIGNTLDQLLTLEVSTVIAPMTVGVDGNEWSIDPKTGEAAEAVSTVIRLDQGDIRNALSAGAIDNEKLMKLHNDQVTLSRQIVADNLKAVIDLARSLAR</sequence>
<protein>
    <submittedName>
        <fullName evidence="1">Uncharacterized protein</fullName>
    </submittedName>
</protein>
<gene>
    <name evidence="1" type="ORF">Q4F19_17235</name>
</gene>
<evidence type="ECO:0000313" key="2">
    <source>
        <dbReference type="Proteomes" id="UP001169764"/>
    </source>
</evidence>
<evidence type="ECO:0000313" key="1">
    <source>
        <dbReference type="EMBL" id="MDO6416133.1"/>
    </source>
</evidence>
<dbReference type="RefSeq" id="WP_303545188.1">
    <property type="nucleotide sequence ID" value="NZ_JAUOTP010000009.1"/>
</dbReference>
<accession>A0ABT8YCR2</accession>